<evidence type="ECO:0000259" key="1">
    <source>
        <dbReference type="SMART" id="SM00849"/>
    </source>
</evidence>
<dbReference type="SUPFAM" id="SSF56281">
    <property type="entry name" value="Metallo-hydrolase/oxidoreductase"/>
    <property type="match status" value="1"/>
</dbReference>
<dbReference type="Pfam" id="PF12706">
    <property type="entry name" value="Lactamase_B_2"/>
    <property type="match status" value="1"/>
</dbReference>
<dbReference type="PANTHER" id="PTHR42663:SF4">
    <property type="entry name" value="SLL1036 PROTEIN"/>
    <property type="match status" value="1"/>
</dbReference>
<reference evidence="3" key="1">
    <citation type="submission" date="2016-10" db="EMBL/GenBank/DDBJ databases">
        <authorList>
            <person name="Varghese N."/>
            <person name="Submissions S."/>
        </authorList>
    </citation>
    <scope>NUCLEOTIDE SEQUENCE [LARGE SCALE GENOMIC DNA]</scope>
    <source>
        <strain evidence="3">DSM 3384</strain>
    </source>
</reference>
<dbReference type="InterPro" id="IPR001279">
    <property type="entry name" value="Metallo-B-lactamas"/>
</dbReference>
<dbReference type="Gene3D" id="3.60.15.10">
    <property type="entry name" value="Ribonuclease Z/Hydroxyacylglutathione hydrolase-like"/>
    <property type="match status" value="1"/>
</dbReference>
<keyword evidence="3" id="KW-1185">Reference proteome</keyword>
<dbReference type="Proteomes" id="UP000199608">
    <property type="component" value="Unassembled WGS sequence"/>
</dbReference>
<dbReference type="EMBL" id="FNLL01000006">
    <property type="protein sequence ID" value="SDU30129.1"/>
    <property type="molecule type" value="Genomic_DNA"/>
</dbReference>
<feature type="domain" description="Metallo-beta-lactamase" evidence="1">
    <location>
        <begin position="25"/>
        <end position="216"/>
    </location>
</feature>
<organism evidence="2 3">
    <name type="scientific">Desulfobacula phenolica</name>
    <dbReference type="NCBI Taxonomy" id="90732"/>
    <lineage>
        <taxon>Bacteria</taxon>
        <taxon>Pseudomonadati</taxon>
        <taxon>Thermodesulfobacteriota</taxon>
        <taxon>Desulfobacteria</taxon>
        <taxon>Desulfobacterales</taxon>
        <taxon>Desulfobacteraceae</taxon>
        <taxon>Desulfobacula</taxon>
    </lineage>
</organism>
<dbReference type="SMART" id="SM00849">
    <property type="entry name" value="Lactamase_B"/>
    <property type="match status" value="1"/>
</dbReference>
<accession>A0A1H2HEH8</accession>
<name>A0A1H2HEH8_9BACT</name>
<dbReference type="PANTHER" id="PTHR42663">
    <property type="entry name" value="HYDROLASE C777.06C-RELATED-RELATED"/>
    <property type="match status" value="1"/>
</dbReference>
<dbReference type="CDD" id="cd07715">
    <property type="entry name" value="TaR3-like_MBL-fold"/>
    <property type="match status" value="1"/>
</dbReference>
<protein>
    <submittedName>
        <fullName evidence="2">Phosphoribosyl 1,2-cyclic phosphodiesterase</fullName>
    </submittedName>
</protein>
<gene>
    <name evidence="2" type="ORF">SAMN04487931_106194</name>
</gene>
<evidence type="ECO:0000313" key="2">
    <source>
        <dbReference type="EMBL" id="SDU30129.1"/>
    </source>
</evidence>
<sequence>MDIKCWGSRGSISVSGEKYKKYGGDTTCVAVTAKSGETIIIDAGTGIRRLGNSLIKQKITRYYLLFTHAHWDHILGIAFFRPLQFSNVKIILQDRKFSDISTRAVLAEVMKQPFFPISLKDLRADIKFDTALNDTFTIGSVRVETIPTSHNGGGLGYKFIEDKKTFVFLTDNELGFDHPEGKGFDAYLEFSRNTDLLFHDAEYTENEYSLKKGWGHSSIQDVLDLALKANAKKLGLFHLNQDRTDAQMDNIVRKCRSELKKKNAVLDFFAVPCNMEIHL</sequence>
<evidence type="ECO:0000313" key="3">
    <source>
        <dbReference type="Proteomes" id="UP000199608"/>
    </source>
</evidence>
<dbReference type="AlphaFoldDB" id="A0A1H2HEH8"/>
<dbReference type="RefSeq" id="WP_092234289.1">
    <property type="nucleotide sequence ID" value="NZ_FNLL01000006.1"/>
</dbReference>
<proteinExistence type="predicted"/>
<dbReference type="InterPro" id="IPR036866">
    <property type="entry name" value="RibonucZ/Hydroxyglut_hydro"/>
</dbReference>